<dbReference type="EMBL" id="WOCE01000005">
    <property type="protein sequence ID" value="KAE9613319.1"/>
    <property type="molecule type" value="Genomic_DNA"/>
</dbReference>
<dbReference type="Pfam" id="PF14683">
    <property type="entry name" value="CBM-like"/>
    <property type="match status" value="1"/>
</dbReference>
<dbReference type="InterPro" id="IPR051850">
    <property type="entry name" value="Polysacch_Lyase_4"/>
</dbReference>
<dbReference type="CDD" id="cd10320">
    <property type="entry name" value="RGL4_N"/>
    <property type="match status" value="1"/>
</dbReference>
<dbReference type="InterPro" id="IPR010325">
    <property type="entry name" value="Rhamnogal_lyase"/>
</dbReference>
<organism evidence="10 11">
    <name type="scientific">Lupinus albus</name>
    <name type="common">White lupine</name>
    <name type="synonym">Lupinus termis</name>
    <dbReference type="NCBI Taxonomy" id="3870"/>
    <lineage>
        <taxon>Eukaryota</taxon>
        <taxon>Viridiplantae</taxon>
        <taxon>Streptophyta</taxon>
        <taxon>Embryophyta</taxon>
        <taxon>Tracheophyta</taxon>
        <taxon>Spermatophyta</taxon>
        <taxon>Magnoliopsida</taxon>
        <taxon>eudicotyledons</taxon>
        <taxon>Gunneridae</taxon>
        <taxon>Pentapetalae</taxon>
        <taxon>rosids</taxon>
        <taxon>fabids</taxon>
        <taxon>Fabales</taxon>
        <taxon>Fabaceae</taxon>
        <taxon>Papilionoideae</taxon>
        <taxon>50 kb inversion clade</taxon>
        <taxon>genistoids sensu lato</taxon>
        <taxon>core genistoids</taxon>
        <taxon>Genisteae</taxon>
        <taxon>Lupinus</taxon>
    </lineage>
</organism>
<dbReference type="Pfam" id="PF06045">
    <property type="entry name" value="Rhamnogal_lyase"/>
    <property type="match status" value="1"/>
</dbReference>
<evidence type="ECO:0000256" key="7">
    <source>
        <dbReference type="ARBA" id="ARBA00023239"/>
    </source>
</evidence>
<dbReference type="PANTHER" id="PTHR32018">
    <property type="entry name" value="RHAMNOGALACTURONATE LYASE FAMILY PROTEIN"/>
    <property type="match status" value="1"/>
</dbReference>
<comment type="subcellular location">
    <subcellularLocation>
        <location evidence="2">Secreted</location>
    </subcellularLocation>
</comment>
<feature type="domain" description="Rhamnogalacturonan lyase" evidence="8">
    <location>
        <begin position="486"/>
        <end position="675"/>
    </location>
</feature>
<keyword evidence="7 10" id="KW-0456">Lyase</keyword>
<dbReference type="SUPFAM" id="SSF49452">
    <property type="entry name" value="Starch-binding domain-like"/>
    <property type="match status" value="1"/>
</dbReference>
<protein>
    <recommendedName>
        <fullName evidence="4">rhamnogalacturonan endolyase</fullName>
        <ecNumber evidence="4">4.2.2.23</ecNumber>
    </recommendedName>
</protein>
<dbReference type="CDD" id="cd10317">
    <property type="entry name" value="RGL4_C"/>
    <property type="match status" value="1"/>
</dbReference>
<dbReference type="InterPro" id="IPR008979">
    <property type="entry name" value="Galactose-bd-like_sf"/>
</dbReference>
<keyword evidence="6" id="KW-0732">Signal</keyword>
<evidence type="ECO:0000259" key="8">
    <source>
        <dbReference type="Pfam" id="PF14683"/>
    </source>
</evidence>
<dbReference type="EC" id="4.2.2.23" evidence="4"/>
<comment type="caution">
    <text evidence="10">The sequence shown here is derived from an EMBL/GenBank/DDBJ whole genome shotgun (WGS) entry which is preliminary data.</text>
</comment>
<dbReference type="InterPro" id="IPR014718">
    <property type="entry name" value="GH-type_carb-bd"/>
</dbReference>
<dbReference type="Gene3D" id="2.70.98.10">
    <property type="match status" value="1"/>
</dbReference>
<dbReference type="InterPro" id="IPR013784">
    <property type="entry name" value="Carb-bd-like_fold"/>
</dbReference>
<name>A0A6A5MJX8_LUPAL</name>
<dbReference type="PANTHER" id="PTHR32018:SF6">
    <property type="entry name" value="RHAMNOGALACTURONAN ENDOLYASE"/>
    <property type="match status" value="1"/>
</dbReference>
<dbReference type="Gene3D" id="2.60.40.1120">
    <property type="entry name" value="Carboxypeptidase-like, regulatory domain"/>
    <property type="match status" value="1"/>
</dbReference>
<evidence type="ECO:0000256" key="5">
    <source>
        <dbReference type="ARBA" id="ARBA00022525"/>
    </source>
</evidence>
<evidence type="ECO:0000256" key="3">
    <source>
        <dbReference type="ARBA" id="ARBA00010418"/>
    </source>
</evidence>
<dbReference type="Gene3D" id="2.60.120.260">
    <property type="entry name" value="Galactose-binding domain-like"/>
    <property type="match status" value="1"/>
</dbReference>
<keyword evidence="11" id="KW-1185">Reference proteome</keyword>
<reference evidence="11" key="1">
    <citation type="journal article" date="2020" name="Nat. Commun.">
        <title>Genome sequence of the cluster root forming white lupin.</title>
        <authorList>
            <person name="Hufnagel B."/>
            <person name="Marques A."/>
            <person name="Soriano A."/>
            <person name="Marques L."/>
            <person name="Divol F."/>
            <person name="Doumas P."/>
            <person name="Sallet E."/>
            <person name="Mancinotti D."/>
            <person name="Carrere S."/>
            <person name="Marande W."/>
            <person name="Arribat S."/>
            <person name="Keller J."/>
            <person name="Huneau C."/>
            <person name="Blein T."/>
            <person name="Aime D."/>
            <person name="Laguerre M."/>
            <person name="Taylor J."/>
            <person name="Schubert V."/>
            <person name="Nelson M."/>
            <person name="Geu-Flores F."/>
            <person name="Crespi M."/>
            <person name="Gallardo-Guerrero K."/>
            <person name="Delaux P.-M."/>
            <person name="Salse J."/>
            <person name="Berges H."/>
            <person name="Guyot R."/>
            <person name="Gouzy J."/>
            <person name="Peret B."/>
        </authorList>
    </citation>
    <scope>NUCLEOTIDE SEQUENCE [LARGE SCALE GENOMIC DNA]</scope>
    <source>
        <strain evidence="11">cv. Amiga</strain>
    </source>
</reference>
<dbReference type="InterPro" id="IPR029411">
    <property type="entry name" value="RG-lyase_III"/>
</dbReference>
<evidence type="ECO:0000256" key="6">
    <source>
        <dbReference type="ARBA" id="ARBA00022729"/>
    </source>
</evidence>
<dbReference type="GO" id="GO:0030246">
    <property type="term" value="F:carbohydrate binding"/>
    <property type="evidence" value="ECO:0007669"/>
    <property type="project" value="InterPro"/>
</dbReference>
<dbReference type="AlphaFoldDB" id="A0A6A5MJX8"/>
<evidence type="ECO:0000256" key="4">
    <source>
        <dbReference type="ARBA" id="ARBA00012437"/>
    </source>
</evidence>
<dbReference type="SUPFAM" id="SSF49785">
    <property type="entry name" value="Galactose-binding domain-like"/>
    <property type="match status" value="1"/>
</dbReference>
<evidence type="ECO:0000313" key="10">
    <source>
        <dbReference type="EMBL" id="KAE9613319.1"/>
    </source>
</evidence>
<comment type="similarity">
    <text evidence="3">Belongs to the polysaccharide lyase 4 family.</text>
</comment>
<proteinExistence type="inferred from homology"/>
<comment type="catalytic activity">
    <reaction evidence="1">
        <text>Endotype eliminative cleavage of L-alpha-rhamnopyranosyl-(1-&gt;4)-alpha-D-galactopyranosyluronic acid bonds of rhamnogalacturonan I domains in ramified hairy regions of pectin leaving L-rhamnopyranose at the reducing end and 4-deoxy-4,5-unsaturated D-galactopyranosyluronic acid at the non-reducing end.</text>
        <dbReference type="EC" id="4.2.2.23"/>
    </reaction>
</comment>
<feature type="domain" description="Rhamnogalacturonan lyase" evidence="9">
    <location>
        <begin position="400"/>
        <end position="473"/>
    </location>
</feature>
<dbReference type="Pfam" id="PF14686">
    <property type="entry name" value="fn3_3"/>
    <property type="match status" value="1"/>
</dbReference>
<dbReference type="InterPro" id="IPR011013">
    <property type="entry name" value="Gal_mutarotase_sf_dom"/>
</dbReference>
<evidence type="ECO:0000259" key="9">
    <source>
        <dbReference type="Pfam" id="PF14686"/>
    </source>
</evidence>
<evidence type="ECO:0000313" key="11">
    <source>
        <dbReference type="Proteomes" id="UP000447434"/>
    </source>
</evidence>
<keyword evidence="5" id="KW-0964">Secreted</keyword>
<gene>
    <name evidence="10" type="ORF">Lalb_Chr05g0216221</name>
</gene>
<sequence>MACKMGKQVFFLWWVGMAAQLFFLLGVSPKKTSFRRNIREINSSLIHFPSSMNTIHHHQVVIDNGIVSVKLANPKGYVVGISYSGIDNLLDNKLKENNRGYVDVVWNKTGREAHTFERMHGTHFSVIKADEDMVEVSFSRRWTSSMGGSSVPLSIDKRYILRKGDSGFYSYVIFNRLSGFRGAKISQIRSVFKLHKSFRYMAISNTRQRNMPTAKDRSTGKTLAYPEAVLITNPSNPQFMGEVDDKYQYSSENKDNTVHGWITKDSKATVGIWTITPSNEFRNCGPIKQDLTSHLGPTFLNMFMSTHYAGKNVAMSFYEGETYKKVFGPFYTYLNSASSNATFGSLWSDAARKRSQEVQNWPYVFPRSKDFIPPNHRGTVEGWFRIQDRFLTIEESLPAANAYIGLALPGDAGSWQEESKGYQFWTRTDGNGHFAIKNIVPGKYNLYAWVRGFIGDYKYEAIITITPGCVITLDSLVYIPPRNGPTLWEIGIPDRSAAEFYIPDPEATLTNNLFKNLDKEKFRQYGLWARYSDLYPYNDLVYTVGVSDYRKDWFFAHVSRSIGNTYQPTTWQIIFELQNNTLREGDYMLQLALASATGAEVQVRVNDPGYYSPLFTTGLIGDDNAIARHGNHGLYWLYSIHIRSSHLVEGKNTIYLRQARAASPFIGVMYDYIRLESPAPLNA</sequence>
<evidence type="ECO:0000256" key="1">
    <source>
        <dbReference type="ARBA" id="ARBA00001324"/>
    </source>
</evidence>
<dbReference type="FunFam" id="2.60.40.1120:FF:000033">
    <property type="entry name" value="Rhamnogalacturonate lyase B"/>
    <property type="match status" value="1"/>
</dbReference>
<dbReference type="InterPro" id="IPR029413">
    <property type="entry name" value="RG-lyase_II"/>
</dbReference>
<dbReference type="GO" id="GO:0005576">
    <property type="term" value="C:extracellular region"/>
    <property type="evidence" value="ECO:0007669"/>
    <property type="project" value="UniProtKB-SubCell"/>
</dbReference>
<evidence type="ECO:0000256" key="2">
    <source>
        <dbReference type="ARBA" id="ARBA00004613"/>
    </source>
</evidence>
<dbReference type="Proteomes" id="UP000447434">
    <property type="component" value="Chromosome 5"/>
</dbReference>
<dbReference type="GO" id="GO:0005975">
    <property type="term" value="P:carbohydrate metabolic process"/>
    <property type="evidence" value="ECO:0007669"/>
    <property type="project" value="InterPro"/>
</dbReference>
<dbReference type="GO" id="GO:0102210">
    <property type="term" value="F:rhamnogalacturonan endolyase activity"/>
    <property type="evidence" value="ECO:0007669"/>
    <property type="project" value="UniProtKB-EC"/>
</dbReference>
<accession>A0A6A5MJX8</accession>
<dbReference type="CDD" id="cd10316">
    <property type="entry name" value="RGL4_M"/>
    <property type="match status" value="1"/>
</dbReference>
<dbReference type="SUPFAM" id="SSF74650">
    <property type="entry name" value="Galactose mutarotase-like"/>
    <property type="match status" value="1"/>
</dbReference>
<dbReference type="OrthoDB" id="2130367at2759"/>